<accession>A0A2J6QGP1</accession>
<evidence type="ECO:0000313" key="4">
    <source>
        <dbReference type="Proteomes" id="UP000235672"/>
    </source>
</evidence>
<keyword evidence="2" id="KW-1133">Transmembrane helix</keyword>
<reference evidence="3 4" key="1">
    <citation type="submission" date="2016-05" db="EMBL/GenBank/DDBJ databases">
        <title>A degradative enzymes factory behind the ericoid mycorrhizal symbiosis.</title>
        <authorList>
            <consortium name="DOE Joint Genome Institute"/>
            <person name="Martino E."/>
            <person name="Morin E."/>
            <person name="Grelet G."/>
            <person name="Kuo A."/>
            <person name="Kohler A."/>
            <person name="Daghino S."/>
            <person name="Barry K."/>
            <person name="Choi C."/>
            <person name="Cichocki N."/>
            <person name="Clum A."/>
            <person name="Copeland A."/>
            <person name="Hainaut M."/>
            <person name="Haridas S."/>
            <person name="Labutti K."/>
            <person name="Lindquist E."/>
            <person name="Lipzen A."/>
            <person name="Khouja H.-R."/>
            <person name="Murat C."/>
            <person name="Ohm R."/>
            <person name="Olson A."/>
            <person name="Spatafora J."/>
            <person name="Veneault-Fourrey C."/>
            <person name="Henrissat B."/>
            <person name="Grigoriev I."/>
            <person name="Martin F."/>
            <person name="Perotto S."/>
        </authorList>
    </citation>
    <scope>NUCLEOTIDE SEQUENCE [LARGE SCALE GENOMIC DNA]</scope>
    <source>
        <strain evidence="3 4">UAMH 7357</strain>
    </source>
</reference>
<feature type="transmembrane region" description="Helical" evidence="2">
    <location>
        <begin position="156"/>
        <end position="181"/>
    </location>
</feature>
<proteinExistence type="predicted"/>
<evidence type="ECO:0000313" key="3">
    <source>
        <dbReference type="EMBL" id="PMD25402.1"/>
    </source>
</evidence>
<feature type="region of interest" description="Disordered" evidence="1">
    <location>
        <begin position="1"/>
        <end position="20"/>
    </location>
</feature>
<feature type="non-terminal residue" evidence="3">
    <location>
        <position position="1"/>
    </location>
</feature>
<keyword evidence="4" id="KW-1185">Reference proteome</keyword>
<feature type="transmembrane region" description="Helical" evidence="2">
    <location>
        <begin position="47"/>
        <end position="68"/>
    </location>
</feature>
<evidence type="ECO:0000256" key="1">
    <source>
        <dbReference type="SAM" id="MobiDB-lite"/>
    </source>
</evidence>
<name>A0A2J6QGP1_9HELO</name>
<keyword evidence="2" id="KW-0472">Membrane</keyword>
<protein>
    <submittedName>
        <fullName evidence="3">Uncharacterized protein</fullName>
    </submittedName>
</protein>
<feature type="non-terminal residue" evidence="3">
    <location>
        <position position="193"/>
    </location>
</feature>
<dbReference type="AlphaFoldDB" id="A0A2J6QGP1"/>
<dbReference type="EMBL" id="KZ613470">
    <property type="protein sequence ID" value="PMD25402.1"/>
    <property type="molecule type" value="Genomic_DNA"/>
</dbReference>
<feature type="transmembrane region" description="Helical" evidence="2">
    <location>
        <begin position="88"/>
        <end position="109"/>
    </location>
</feature>
<feature type="compositionally biased region" description="Polar residues" evidence="1">
    <location>
        <begin position="1"/>
        <end position="10"/>
    </location>
</feature>
<dbReference type="Proteomes" id="UP000235672">
    <property type="component" value="Unassembled WGS sequence"/>
</dbReference>
<keyword evidence="2" id="KW-0812">Transmembrane</keyword>
<feature type="transmembrane region" description="Helical" evidence="2">
    <location>
        <begin position="116"/>
        <end position="136"/>
    </location>
</feature>
<sequence>PSSSTQRTQTPPRPGLPNRQNSVQTRYMEMLLALDTIPRLHTILASFFTWILLAGFVIFPGTFTSLSTSDKLNASHTASEILHSIKHVQLLVIAGVCCGIGAAGMVWLWWRWRSNFVWLLNKIFMPGCLNSLAGLISTLTNVYSQQGGMWSITAQVTAIVSGAIMVITGVLFVIYNFWVLGRVKKMHGREMER</sequence>
<dbReference type="OrthoDB" id="3254104at2759"/>
<organism evidence="3 4">
    <name type="scientific">Hyaloscypha hepaticicola</name>
    <dbReference type="NCBI Taxonomy" id="2082293"/>
    <lineage>
        <taxon>Eukaryota</taxon>
        <taxon>Fungi</taxon>
        <taxon>Dikarya</taxon>
        <taxon>Ascomycota</taxon>
        <taxon>Pezizomycotina</taxon>
        <taxon>Leotiomycetes</taxon>
        <taxon>Helotiales</taxon>
        <taxon>Hyaloscyphaceae</taxon>
        <taxon>Hyaloscypha</taxon>
    </lineage>
</organism>
<gene>
    <name evidence="3" type="ORF">NA56DRAFT_542548</name>
</gene>
<evidence type="ECO:0000256" key="2">
    <source>
        <dbReference type="SAM" id="Phobius"/>
    </source>
</evidence>